<sequence length="285" mass="31116">MQDKKPDVPVSEDSNLVIVTTPEYVKDSIKEAIAAHATSRNHPYATQAEPGFVTLNNEVNSDSELTVATSKAVKTAYDLANTANQNTKSANESADNANDNANTRLAKDQNGADIPNKEEFVKNLGLEPRMEGLALPVGVPVPWPTESPPEGWLICNGDSFDKVRYPKLAIAYPSGKLPDLRSEFIRGADAGRGIDPTINVLSAKPSQIQSHTHDYRDRYYSENSGSIDGATNWEWQPDGYNNSLGSGRTDNDNNTFLYYNGTTSSTGGTETHPRYIAFLYIVRAA</sequence>
<evidence type="ECO:0000313" key="5">
    <source>
        <dbReference type="EMBL" id="CBJ81192.1"/>
    </source>
</evidence>
<dbReference type="Pfam" id="PF03406">
    <property type="entry name" value="Phage_fiber_2"/>
    <property type="match status" value="1"/>
</dbReference>
<dbReference type="STRING" id="406818.XBJ1_2066"/>
<proteinExistence type="predicted"/>
<evidence type="ECO:0000259" key="4">
    <source>
        <dbReference type="Pfam" id="PF07484"/>
    </source>
</evidence>
<dbReference type="InterPro" id="IPR051934">
    <property type="entry name" value="Phage_Tail_Fiber_Structural"/>
</dbReference>
<dbReference type="InterPro" id="IPR037053">
    <property type="entry name" value="Phage_tail_collar_dom_sf"/>
</dbReference>
<dbReference type="eggNOG" id="COG5301">
    <property type="taxonomic scope" value="Bacteria"/>
</dbReference>
<dbReference type="InterPro" id="IPR011083">
    <property type="entry name" value="Phage_tail_collar_dom"/>
</dbReference>
<dbReference type="RefSeq" id="WP_012988522.1">
    <property type="nucleotide sequence ID" value="NC_013892.1"/>
</dbReference>
<evidence type="ECO:0000313" key="6">
    <source>
        <dbReference type="EMBL" id="CBJ83045.1"/>
    </source>
</evidence>
<dbReference type="Pfam" id="PF07484">
    <property type="entry name" value="Collar"/>
    <property type="match status" value="1"/>
</dbReference>
<dbReference type="InterPro" id="IPR005068">
    <property type="entry name" value="Phage_lambda_Stf-r2"/>
</dbReference>
<comment type="subcellular location">
    <subcellularLocation>
        <location evidence="1">Virion</location>
    </subcellularLocation>
</comment>
<evidence type="ECO:0000313" key="7">
    <source>
        <dbReference type="Proteomes" id="UP000002045"/>
    </source>
</evidence>
<dbReference type="EMBL" id="FN667741">
    <property type="protein sequence ID" value="CBJ81192.1"/>
    <property type="molecule type" value="Genomic_DNA"/>
</dbReference>
<dbReference type="PATRIC" id="fig|406818.4.peg.3550"/>
<evidence type="ECO:0000256" key="2">
    <source>
        <dbReference type="ARBA" id="ARBA00022581"/>
    </source>
</evidence>
<evidence type="ECO:0000256" key="3">
    <source>
        <dbReference type="SAM" id="MobiDB-lite"/>
    </source>
</evidence>
<keyword evidence="2" id="KW-0945">Host-virus interaction</keyword>
<protein>
    <submittedName>
        <fullName evidence="5">E14 prophage putative tail fiber protein (Modular protein)</fullName>
    </submittedName>
</protein>
<dbReference type="GO" id="GO:0019062">
    <property type="term" value="P:virion attachment to host cell"/>
    <property type="evidence" value="ECO:0007669"/>
    <property type="project" value="InterPro"/>
</dbReference>
<dbReference type="PANTHER" id="PTHR35191:SF1">
    <property type="entry name" value="PROPHAGE SIDE TAIL FIBER PROTEIN HOMOLOG STFQ-RELATED"/>
    <property type="match status" value="1"/>
</dbReference>
<gene>
    <name evidence="5" type="ordered locus">XBJ1_2066</name>
    <name evidence="6" type="ordered locus">XBJ1_3927</name>
</gene>
<dbReference type="KEGG" id="xbo:XBJ1_2066"/>
<accession>D3V377</accession>
<dbReference type="GO" id="GO:0046718">
    <property type="term" value="P:symbiont entry into host cell"/>
    <property type="evidence" value="ECO:0007669"/>
    <property type="project" value="InterPro"/>
</dbReference>
<dbReference type="Gene3D" id="3.90.1340.10">
    <property type="entry name" value="Phage tail collar domain"/>
    <property type="match status" value="1"/>
</dbReference>
<name>D3V377_XENBS</name>
<feature type="compositionally biased region" description="Low complexity" evidence="3">
    <location>
        <begin position="89"/>
        <end position="102"/>
    </location>
</feature>
<feature type="region of interest" description="Disordered" evidence="3">
    <location>
        <begin position="84"/>
        <end position="111"/>
    </location>
</feature>
<dbReference type="AlphaFoldDB" id="D3V377"/>
<evidence type="ECO:0000256" key="1">
    <source>
        <dbReference type="ARBA" id="ARBA00004328"/>
    </source>
</evidence>
<feature type="domain" description="Phage tail collar" evidence="4">
    <location>
        <begin position="138"/>
        <end position="185"/>
    </location>
</feature>
<dbReference type="EMBL" id="FN667741">
    <property type="protein sequence ID" value="CBJ83045.1"/>
    <property type="molecule type" value="Genomic_DNA"/>
</dbReference>
<dbReference type="KEGG" id="xbo:XBJ1_3927"/>
<reference evidence="5" key="1">
    <citation type="journal article" date="2011" name="PLoS ONE">
        <title>The entomopathogenic bacterial endosymbionts xenorhabdus and photorhabdus: convergent lifestyles from divergent genomes.</title>
        <authorList>
            <person name="Chaston J.M."/>
            <person name="Suen G."/>
            <person name="Tucker S.L."/>
            <person name="Andersen A.W."/>
            <person name="Bhasin A."/>
            <person name="Bode E."/>
            <person name="Bode H.B."/>
            <person name="Brachmann A.O."/>
            <person name="Cowles C.E."/>
            <person name="Cowles K.N."/>
            <person name="Darby C."/>
            <person name="de Leon L."/>
            <person name="Drace K."/>
            <person name="Du Z."/>
            <person name="Givaudan A."/>
            <person name="Herbert Tran E.E."/>
            <person name="Jewell K.A."/>
            <person name="Knack J.J."/>
            <person name="Krasomil-Osterfeld K.C."/>
            <person name="Kukor R."/>
            <person name="Lanois A."/>
            <person name="Latreille P."/>
            <person name="Leimgruber N.K."/>
            <person name="Lipke C.M."/>
            <person name="Liu R."/>
            <person name="Lu X."/>
            <person name="Martens E.C."/>
            <person name="Marri P.R."/>
            <person name="Medigue C."/>
            <person name="Menard M.L."/>
            <person name="Miller N.M."/>
            <person name="Morales-Soto N."/>
            <person name="Norton S."/>
            <person name="Ogier J.C."/>
            <person name="Orchard S.S."/>
            <person name="Park D."/>
            <person name="Park Y."/>
            <person name="Qurollo B.A."/>
            <person name="Sugar D.R."/>
            <person name="Richards G.R."/>
            <person name="Rouy Z."/>
            <person name="Slominski B."/>
            <person name="Slominski K."/>
            <person name="Snyder H."/>
            <person name="Tjaden B.C."/>
            <person name="van der Hoeven R."/>
            <person name="Welch R.D."/>
            <person name="Wheeler C."/>
            <person name="Xiang B."/>
            <person name="Barbazuk B."/>
            <person name="Gaudriault S."/>
            <person name="Goodner B."/>
            <person name="Slater S.C."/>
            <person name="Forst S."/>
            <person name="Goldman B.S."/>
            <person name="Goodrich-Blair H."/>
        </authorList>
    </citation>
    <scope>NUCLEOTIDE SEQUENCE [LARGE SCALE GENOMIC DNA]</scope>
    <source>
        <strain evidence="5">SS-2004</strain>
    </source>
</reference>
<dbReference type="SUPFAM" id="SSF88874">
    <property type="entry name" value="Receptor-binding domain of short tail fibre protein gp12"/>
    <property type="match status" value="1"/>
</dbReference>
<dbReference type="PANTHER" id="PTHR35191">
    <property type="entry name" value="PROPHAGE SIDE TAIL FIBER PROTEIN HOMOLOG STFQ-RELATED"/>
    <property type="match status" value="1"/>
</dbReference>
<dbReference type="HOGENOM" id="CLU_008928_1_0_6"/>
<organism evidence="5 7">
    <name type="scientific">Xenorhabdus bovienii (strain SS-2004)</name>
    <name type="common">Xenorhabdus nematophila subsp. bovienii</name>
    <dbReference type="NCBI Taxonomy" id="406818"/>
    <lineage>
        <taxon>Bacteria</taxon>
        <taxon>Pseudomonadati</taxon>
        <taxon>Pseudomonadota</taxon>
        <taxon>Gammaproteobacteria</taxon>
        <taxon>Enterobacterales</taxon>
        <taxon>Morganellaceae</taxon>
        <taxon>Xenorhabdus</taxon>
    </lineage>
</organism>
<dbReference type="Proteomes" id="UP000002045">
    <property type="component" value="Chromosome"/>
</dbReference>